<dbReference type="OrthoDB" id="2874149at2759"/>
<organism evidence="12">
    <name type="scientific">Serpula lacrymans var. lacrymans (strain S7.3)</name>
    <name type="common">Dry rot fungus</name>
    <dbReference type="NCBI Taxonomy" id="936435"/>
    <lineage>
        <taxon>Eukaryota</taxon>
        <taxon>Fungi</taxon>
        <taxon>Dikarya</taxon>
        <taxon>Basidiomycota</taxon>
        <taxon>Agaricomycotina</taxon>
        <taxon>Agaricomycetes</taxon>
        <taxon>Agaricomycetidae</taxon>
        <taxon>Boletales</taxon>
        <taxon>Coniophorineae</taxon>
        <taxon>Serpulaceae</taxon>
        <taxon>Serpula</taxon>
    </lineage>
</organism>
<sequence length="98" mass="10922">MVSTNHVFTGFAFIGFVLLSVLLPLHIKARNIGTCALVIWIGLLCLNGFVNSIIWDHNVTDWAPVWCDISSHLMIGGELVRIQRVYALLVICILSQET</sequence>
<feature type="transmembrane region" description="Helical" evidence="10">
    <location>
        <begin position="6"/>
        <end position="25"/>
    </location>
</feature>
<evidence type="ECO:0000256" key="2">
    <source>
        <dbReference type="ARBA" id="ARBA00011085"/>
    </source>
</evidence>
<dbReference type="InParanoid" id="F8Q0V9"/>
<keyword evidence="5 10" id="KW-1133">Transmembrane helix</keyword>
<dbReference type="PANTHER" id="PTHR28097">
    <property type="entry name" value="PHEROMONE A FACTOR RECEPTOR"/>
    <property type="match status" value="1"/>
</dbReference>
<dbReference type="Pfam" id="PF02076">
    <property type="entry name" value="STE3"/>
    <property type="match status" value="1"/>
</dbReference>
<evidence type="ECO:0000313" key="12">
    <source>
        <dbReference type="Proteomes" id="UP000008063"/>
    </source>
</evidence>
<evidence type="ECO:0000256" key="7">
    <source>
        <dbReference type="ARBA" id="ARBA00023136"/>
    </source>
</evidence>
<dbReference type="GO" id="GO:0005886">
    <property type="term" value="C:plasma membrane"/>
    <property type="evidence" value="ECO:0007669"/>
    <property type="project" value="TreeGrafter"/>
</dbReference>
<keyword evidence="3" id="KW-0589">Pheromone response</keyword>
<evidence type="ECO:0000256" key="10">
    <source>
        <dbReference type="SAM" id="Phobius"/>
    </source>
</evidence>
<dbReference type="Proteomes" id="UP000008063">
    <property type="component" value="Unassembled WGS sequence"/>
</dbReference>
<keyword evidence="6" id="KW-0297">G-protein coupled receptor</keyword>
<dbReference type="GO" id="GO:0004932">
    <property type="term" value="F:mating-type factor pheromone receptor activity"/>
    <property type="evidence" value="ECO:0007669"/>
    <property type="project" value="InterPro"/>
</dbReference>
<evidence type="ECO:0000256" key="9">
    <source>
        <dbReference type="ARBA" id="ARBA00023224"/>
    </source>
</evidence>
<keyword evidence="9" id="KW-0807">Transducer</keyword>
<keyword evidence="4 10" id="KW-0812">Transmembrane</keyword>
<evidence type="ECO:0000256" key="6">
    <source>
        <dbReference type="ARBA" id="ARBA00023040"/>
    </source>
</evidence>
<accession>F8Q0V9</accession>
<keyword evidence="12" id="KW-1185">Reference proteome</keyword>
<dbReference type="PRINTS" id="PR00899">
    <property type="entry name" value="GPCRSTE3"/>
</dbReference>
<evidence type="ECO:0000313" key="11">
    <source>
        <dbReference type="EMBL" id="EGN97937.1"/>
    </source>
</evidence>
<dbReference type="AlphaFoldDB" id="F8Q0V9"/>
<dbReference type="PANTHER" id="PTHR28097:SF1">
    <property type="entry name" value="PHEROMONE A FACTOR RECEPTOR"/>
    <property type="match status" value="1"/>
</dbReference>
<feature type="transmembrane region" description="Helical" evidence="10">
    <location>
        <begin position="37"/>
        <end position="55"/>
    </location>
</feature>
<evidence type="ECO:0000256" key="8">
    <source>
        <dbReference type="ARBA" id="ARBA00023170"/>
    </source>
</evidence>
<name>F8Q0V9_SERL3</name>
<evidence type="ECO:0000256" key="3">
    <source>
        <dbReference type="ARBA" id="ARBA00022507"/>
    </source>
</evidence>
<keyword evidence="8" id="KW-0675">Receptor</keyword>
<evidence type="ECO:0000256" key="1">
    <source>
        <dbReference type="ARBA" id="ARBA00004141"/>
    </source>
</evidence>
<evidence type="ECO:0000256" key="5">
    <source>
        <dbReference type="ARBA" id="ARBA00022989"/>
    </source>
</evidence>
<dbReference type="GO" id="GO:0000750">
    <property type="term" value="P:pheromone-dependent signal transduction involved in conjugation with cellular fusion"/>
    <property type="evidence" value="ECO:0007669"/>
    <property type="project" value="TreeGrafter"/>
</dbReference>
<gene>
    <name evidence="11" type="ORF">SERLA73DRAFT_182735</name>
</gene>
<evidence type="ECO:0000256" key="4">
    <source>
        <dbReference type="ARBA" id="ARBA00022692"/>
    </source>
</evidence>
<dbReference type="EMBL" id="GL945481">
    <property type="protein sequence ID" value="EGN97937.1"/>
    <property type="molecule type" value="Genomic_DNA"/>
</dbReference>
<proteinExistence type="inferred from homology"/>
<keyword evidence="7 10" id="KW-0472">Membrane</keyword>
<dbReference type="InterPro" id="IPR001499">
    <property type="entry name" value="GPCR_STE3"/>
</dbReference>
<comment type="subcellular location">
    <subcellularLocation>
        <location evidence="1">Membrane</location>
        <topology evidence="1">Multi-pass membrane protein</topology>
    </subcellularLocation>
</comment>
<protein>
    <submittedName>
        <fullName evidence="11">Uncharacterized protein</fullName>
    </submittedName>
</protein>
<comment type="similarity">
    <text evidence="2">Belongs to the G-protein coupled receptor 4 family.</text>
</comment>
<reference evidence="12" key="1">
    <citation type="journal article" date="2011" name="Science">
        <title>The plant cell wall-decomposing machinery underlies the functional diversity of forest fungi.</title>
        <authorList>
            <person name="Eastwood D.C."/>
            <person name="Floudas D."/>
            <person name="Binder M."/>
            <person name="Majcherczyk A."/>
            <person name="Schneider P."/>
            <person name="Aerts A."/>
            <person name="Asiegbu F.O."/>
            <person name="Baker S.E."/>
            <person name="Barry K."/>
            <person name="Bendiksby M."/>
            <person name="Blumentritt M."/>
            <person name="Coutinho P.M."/>
            <person name="Cullen D."/>
            <person name="de Vries R.P."/>
            <person name="Gathman A."/>
            <person name="Goodell B."/>
            <person name="Henrissat B."/>
            <person name="Ihrmark K."/>
            <person name="Kauserud H."/>
            <person name="Kohler A."/>
            <person name="LaButti K."/>
            <person name="Lapidus A."/>
            <person name="Lavin J.L."/>
            <person name="Lee Y.-H."/>
            <person name="Lindquist E."/>
            <person name="Lilly W."/>
            <person name="Lucas S."/>
            <person name="Morin E."/>
            <person name="Murat C."/>
            <person name="Oguiza J.A."/>
            <person name="Park J."/>
            <person name="Pisabarro A.G."/>
            <person name="Riley R."/>
            <person name="Rosling A."/>
            <person name="Salamov A."/>
            <person name="Schmidt O."/>
            <person name="Schmutz J."/>
            <person name="Skrede I."/>
            <person name="Stenlid J."/>
            <person name="Wiebenga A."/>
            <person name="Xie X."/>
            <person name="Kuees U."/>
            <person name="Hibbett D.S."/>
            <person name="Hoffmeister D."/>
            <person name="Hoegberg N."/>
            <person name="Martin F."/>
            <person name="Grigoriev I.V."/>
            <person name="Watkinson S.C."/>
        </authorList>
    </citation>
    <scope>NUCLEOTIDE SEQUENCE [LARGE SCALE GENOMIC DNA]</scope>
    <source>
        <strain evidence="12">strain S7.3</strain>
    </source>
</reference>
<dbReference type="HOGENOM" id="CLU_2334930_0_0_1"/>